<evidence type="ECO:0000313" key="21">
    <source>
        <dbReference type="Proteomes" id="UP001516400"/>
    </source>
</evidence>
<comment type="caution">
    <text evidence="20">The sequence shown here is derived from an EMBL/GenBank/DDBJ whole genome shotgun (WGS) entry which is preliminary data.</text>
</comment>
<feature type="compositionally biased region" description="Basic and acidic residues" evidence="18">
    <location>
        <begin position="323"/>
        <end position="333"/>
    </location>
</feature>
<evidence type="ECO:0000256" key="18">
    <source>
        <dbReference type="SAM" id="MobiDB-lite"/>
    </source>
</evidence>
<keyword evidence="12" id="KW-0810">Translation regulation</keyword>
<feature type="region of interest" description="Disordered" evidence="18">
    <location>
        <begin position="1"/>
        <end position="371"/>
    </location>
</feature>
<feature type="compositionally biased region" description="Basic and acidic residues" evidence="18">
    <location>
        <begin position="606"/>
        <end position="615"/>
    </location>
</feature>
<evidence type="ECO:0000256" key="9">
    <source>
        <dbReference type="ARBA" id="ARBA00022664"/>
    </source>
</evidence>
<feature type="compositionally biased region" description="Polar residues" evidence="18">
    <location>
        <begin position="427"/>
        <end position="442"/>
    </location>
</feature>
<feature type="compositionally biased region" description="Basic and acidic residues" evidence="18">
    <location>
        <begin position="123"/>
        <end position="161"/>
    </location>
</feature>
<dbReference type="GO" id="GO:0006397">
    <property type="term" value="P:mRNA processing"/>
    <property type="evidence" value="ECO:0007669"/>
    <property type="project" value="UniProtKB-KW"/>
</dbReference>
<gene>
    <name evidence="20" type="ORF">HHI36_001454</name>
</gene>
<evidence type="ECO:0000256" key="16">
    <source>
        <dbReference type="ARBA" id="ARBA00023242"/>
    </source>
</evidence>
<dbReference type="GO" id="GO:0006417">
    <property type="term" value="P:regulation of translation"/>
    <property type="evidence" value="ECO:0007669"/>
    <property type="project" value="UniProtKB-KW"/>
</dbReference>
<dbReference type="AlphaFoldDB" id="A0ABD2P7N3"/>
<dbReference type="GO" id="GO:0003723">
    <property type="term" value="F:RNA binding"/>
    <property type="evidence" value="ECO:0007669"/>
    <property type="project" value="UniProtKB-KW"/>
</dbReference>
<name>A0ABD2P7N3_9CUCU</name>
<reference evidence="20 21" key="1">
    <citation type="journal article" date="2021" name="BMC Biol.">
        <title>Horizontally acquired antibacterial genes associated with adaptive radiation of ladybird beetles.</title>
        <authorList>
            <person name="Li H.S."/>
            <person name="Tang X.F."/>
            <person name="Huang Y.H."/>
            <person name="Xu Z.Y."/>
            <person name="Chen M.L."/>
            <person name="Du X.Y."/>
            <person name="Qiu B.Y."/>
            <person name="Chen P.T."/>
            <person name="Zhang W."/>
            <person name="Slipinski A."/>
            <person name="Escalona H.E."/>
            <person name="Waterhouse R.M."/>
            <person name="Zwick A."/>
            <person name="Pang H."/>
        </authorList>
    </citation>
    <scope>NUCLEOTIDE SEQUENCE [LARGE SCALE GENOMIC DNA]</scope>
    <source>
        <strain evidence="20">SYSU2018</strain>
    </source>
</reference>
<feature type="compositionally biased region" description="Basic and acidic residues" evidence="18">
    <location>
        <begin position="12"/>
        <end position="34"/>
    </location>
</feature>
<evidence type="ECO:0000256" key="8">
    <source>
        <dbReference type="ARBA" id="ARBA00022490"/>
    </source>
</evidence>
<dbReference type="PANTHER" id="PTHR13434">
    <property type="entry name" value="PROTEIN CASC3"/>
    <property type="match status" value="1"/>
</dbReference>
<dbReference type="EMBL" id="JABFTP020000185">
    <property type="protein sequence ID" value="KAL3286968.1"/>
    <property type="molecule type" value="Genomic_DNA"/>
</dbReference>
<evidence type="ECO:0000256" key="1">
    <source>
        <dbReference type="ARBA" id="ARBA00004210"/>
    </source>
</evidence>
<dbReference type="GO" id="GO:0000184">
    <property type="term" value="P:nuclear-transcribed mRNA catabolic process, nonsense-mediated decay"/>
    <property type="evidence" value="ECO:0007669"/>
    <property type="project" value="UniProtKB-KW"/>
</dbReference>
<dbReference type="GO" id="GO:0010494">
    <property type="term" value="C:cytoplasmic stress granule"/>
    <property type="evidence" value="ECO:0007669"/>
    <property type="project" value="UniProtKB-SubCell"/>
</dbReference>
<keyword evidence="17" id="KW-0966">Cell projection</keyword>
<evidence type="ECO:0000256" key="4">
    <source>
        <dbReference type="ARBA" id="ARBA00004556"/>
    </source>
</evidence>
<dbReference type="GO" id="GO:0008380">
    <property type="term" value="P:RNA splicing"/>
    <property type="evidence" value="ECO:0007669"/>
    <property type="project" value="UniProtKB-KW"/>
</dbReference>
<protein>
    <recommendedName>
        <fullName evidence="6">Protein CASC3</fullName>
    </recommendedName>
</protein>
<dbReference type="GO" id="GO:0051028">
    <property type="term" value="P:mRNA transport"/>
    <property type="evidence" value="ECO:0007669"/>
    <property type="project" value="UniProtKB-KW"/>
</dbReference>
<keyword evidence="10" id="KW-0747">Spliceosome</keyword>
<evidence type="ECO:0000256" key="17">
    <source>
        <dbReference type="ARBA" id="ARBA00023273"/>
    </source>
</evidence>
<comment type="similarity">
    <text evidence="5">Belongs to the CASC3 family.</text>
</comment>
<feature type="compositionally biased region" description="Polar residues" evidence="18">
    <location>
        <begin position="277"/>
        <end position="298"/>
    </location>
</feature>
<feature type="compositionally biased region" description="Polar residues" evidence="18">
    <location>
        <begin position="214"/>
        <end position="223"/>
    </location>
</feature>
<keyword evidence="13" id="KW-0694">RNA-binding</keyword>
<keyword evidence="7" id="KW-0813">Transport</keyword>
<comment type="subcellular location">
    <subcellularLocation>
        <location evidence="2">Cell projection</location>
        <location evidence="2">Dendrite</location>
    </subcellularLocation>
    <subcellularLocation>
        <location evidence="1">Cytoplasm</location>
        <location evidence="1">Stress granule</location>
    </subcellularLocation>
    <subcellularLocation>
        <location evidence="4">Cytoplasm</location>
        <location evidence="4">Perinuclear region</location>
    </subcellularLocation>
    <subcellularLocation>
        <location evidence="3">Nucleus speckle</location>
    </subcellularLocation>
</comment>
<proteinExistence type="inferred from homology"/>
<evidence type="ECO:0000256" key="13">
    <source>
        <dbReference type="ARBA" id="ARBA00022884"/>
    </source>
</evidence>
<keyword evidence="14" id="KW-0866">Nonsense-mediated mRNA decay</keyword>
<dbReference type="GO" id="GO:0005681">
    <property type="term" value="C:spliceosomal complex"/>
    <property type="evidence" value="ECO:0007669"/>
    <property type="project" value="UniProtKB-KW"/>
</dbReference>
<keyword evidence="11" id="KW-0509">mRNA transport</keyword>
<feature type="region of interest" description="Disordered" evidence="18">
    <location>
        <begin position="391"/>
        <end position="443"/>
    </location>
</feature>
<keyword evidence="15" id="KW-0508">mRNA splicing</keyword>
<dbReference type="Proteomes" id="UP001516400">
    <property type="component" value="Unassembled WGS sequence"/>
</dbReference>
<dbReference type="SMART" id="SM01044">
    <property type="entry name" value="Btz"/>
    <property type="match status" value="1"/>
</dbReference>
<dbReference type="Pfam" id="PF09405">
    <property type="entry name" value="Btz"/>
    <property type="match status" value="1"/>
</dbReference>
<feature type="domain" description="Btz" evidence="19">
    <location>
        <begin position="70"/>
        <end position="176"/>
    </location>
</feature>
<evidence type="ECO:0000259" key="19">
    <source>
        <dbReference type="SMART" id="SM01044"/>
    </source>
</evidence>
<feature type="compositionally biased region" description="Polar residues" evidence="18">
    <location>
        <begin position="361"/>
        <end position="371"/>
    </location>
</feature>
<dbReference type="InterPro" id="IPR028544">
    <property type="entry name" value="CASC3"/>
</dbReference>
<dbReference type="GO" id="GO:0048471">
    <property type="term" value="C:perinuclear region of cytoplasm"/>
    <property type="evidence" value="ECO:0007669"/>
    <property type="project" value="UniProtKB-SubCell"/>
</dbReference>
<keyword evidence="21" id="KW-1185">Reference proteome</keyword>
<feature type="compositionally biased region" description="Polar residues" evidence="18">
    <location>
        <begin position="402"/>
        <end position="412"/>
    </location>
</feature>
<evidence type="ECO:0000256" key="10">
    <source>
        <dbReference type="ARBA" id="ARBA00022728"/>
    </source>
</evidence>
<feature type="compositionally biased region" description="Basic and acidic residues" evidence="18">
    <location>
        <begin position="106"/>
        <end position="116"/>
    </location>
</feature>
<sequence>MEENPVLISTIEIERSRSVTEENSFLEDKSDKRSPNGSEYDSAGSYSDEGGYKGKTDESCGENESDAEGSITLERQEGDGQESLPQKKVDDDEDKKNPQYIPKRGTFYEHDDRTADDLEAAEAEEKEKQEKEGKKKLWQDKKERWSHDRFNDQEQAPKSKSELIQIYGYDIRNEDGPPRARRRRRYGRGPNKYTRNWEDEDAYNKPTPQRPKKPQNSPSNSNEEFPPLDSQERKLNQQNKSEEPRAELSKNNRDTDNIISGNNRQSSRKSEEREIGEQSQTSFNNTNGNNKQSNLVMVSSSSSETRNFKIGSGRVSKIGNDTSESKHIRDSDYKGFTTKSRMGRNFKYQNLNKSQKRDEYIQSQNFSSRRISGNLGQQQEELENSMANMTVQESRTHERNNQNKGQNSQRQGSVPPRLQVEQKGSKRYSSIRQRSLPETNNPPIMPHSNYYGNEINQQQQSQGGVIHQNPNLLQSPAQITQIGAPANLPLQQQVPVTATPILQAPPQFAPPFPQPPAFIQAAVPPPTFLPQQAPPLINYVQTPTQYPAGFQSYQAPFNPPQSTELYQPQGGITYYSTDQQITQRTVPPKRPKAAIPIVAPPSFDPKNPKSEDRQAEYSSETNNVE</sequence>
<evidence type="ECO:0000256" key="7">
    <source>
        <dbReference type="ARBA" id="ARBA00022448"/>
    </source>
</evidence>
<keyword evidence="9" id="KW-0507">mRNA processing</keyword>
<feature type="compositionally biased region" description="Basic and acidic residues" evidence="18">
    <location>
        <begin position="85"/>
        <end position="97"/>
    </location>
</feature>
<evidence type="ECO:0000256" key="6">
    <source>
        <dbReference type="ARBA" id="ARBA00019964"/>
    </source>
</evidence>
<evidence type="ECO:0000256" key="5">
    <source>
        <dbReference type="ARBA" id="ARBA00009548"/>
    </source>
</evidence>
<feature type="compositionally biased region" description="Polar residues" evidence="18">
    <location>
        <begin position="616"/>
        <end position="625"/>
    </location>
</feature>
<evidence type="ECO:0000256" key="2">
    <source>
        <dbReference type="ARBA" id="ARBA00004279"/>
    </source>
</evidence>
<evidence type="ECO:0000313" key="20">
    <source>
        <dbReference type="EMBL" id="KAL3286968.1"/>
    </source>
</evidence>
<accession>A0ABD2P7N3</accession>
<keyword evidence="16" id="KW-0539">Nucleus</keyword>
<evidence type="ECO:0000256" key="14">
    <source>
        <dbReference type="ARBA" id="ARBA00023161"/>
    </source>
</evidence>
<dbReference type="PANTHER" id="PTHR13434:SF0">
    <property type="entry name" value="PROTEIN CASC3"/>
    <property type="match status" value="1"/>
</dbReference>
<evidence type="ECO:0000256" key="11">
    <source>
        <dbReference type="ARBA" id="ARBA00022816"/>
    </source>
</evidence>
<evidence type="ECO:0000256" key="3">
    <source>
        <dbReference type="ARBA" id="ARBA00004324"/>
    </source>
</evidence>
<dbReference type="GO" id="GO:0030425">
    <property type="term" value="C:dendrite"/>
    <property type="evidence" value="ECO:0007669"/>
    <property type="project" value="UniProtKB-SubCell"/>
</dbReference>
<evidence type="ECO:0000256" key="12">
    <source>
        <dbReference type="ARBA" id="ARBA00022845"/>
    </source>
</evidence>
<dbReference type="InterPro" id="IPR018545">
    <property type="entry name" value="Btz_dom"/>
</dbReference>
<organism evidence="20 21">
    <name type="scientific">Cryptolaemus montrouzieri</name>
    <dbReference type="NCBI Taxonomy" id="559131"/>
    <lineage>
        <taxon>Eukaryota</taxon>
        <taxon>Metazoa</taxon>
        <taxon>Ecdysozoa</taxon>
        <taxon>Arthropoda</taxon>
        <taxon>Hexapoda</taxon>
        <taxon>Insecta</taxon>
        <taxon>Pterygota</taxon>
        <taxon>Neoptera</taxon>
        <taxon>Endopterygota</taxon>
        <taxon>Coleoptera</taxon>
        <taxon>Polyphaga</taxon>
        <taxon>Cucujiformia</taxon>
        <taxon>Coccinelloidea</taxon>
        <taxon>Coccinellidae</taxon>
        <taxon>Scymninae</taxon>
        <taxon>Scymnini</taxon>
        <taxon>Cryptolaemus</taxon>
    </lineage>
</organism>
<feature type="compositionally biased region" description="Basic and acidic residues" evidence="18">
    <location>
        <begin position="230"/>
        <end position="256"/>
    </location>
</feature>
<dbReference type="GO" id="GO:0016607">
    <property type="term" value="C:nuclear speck"/>
    <property type="evidence" value="ECO:0007669"/>
    <property type="project" value="UniProtKB-SubCell"/>
</dbReference>
<evidence type="ECO:0000256" key="15">
    <source>
        <dbReference type="ARBA" id="ARBA00023187"/>
    </source>
</evidence>
<feature type="region of interest" description="Disordered" evidence="18">
    <location>
        <begin position="580"/>
        <end position="625"/>
    </location>
</feature>
<keyword evidence="8" id="KW-0963">Cytoplasm</keyword>